<organism evidence="1 2">
    <name type="scientific">Paspalum notatum var. saurae</name>
    <dbReference type="NCBI Taxonomy" id="547442"/>
    <lineage>
        <taxon>Eukaryota</taxon>
        <taxon>Viridiplantae</taxon>
        <taxon>Streptophyta</taxon>
        <taxon>Embryophyta</taxon>
        <taxon>Tracheophyta</taxon>
        <taxon>Spermatophyta</taxon>
        <taxon>Magnoliopsida</taxon>
        <taxon>Liliopsida</taxon>
        <taxon>Poales</taxon>
        <taxon>Poaceae</taxon>
        <taxon>PACMAD clade</taxon>
        <taxon>Panicoideae</taxon>
        <taxon>Andropogonodae</taxon>
        <taxon>Paspaleae</taxon>
        <taxon>Paspalinae</taxon>
        <taxon>Paspalum</taxon>
    </lineage>
</organism>
<dbReference type="AlphaFoldDB" id="A0AAQ3SCM2"/>
<accession>A0AAQ3SCM2</accession>
<sequence length="111" mass="11993">MCLDVSSGGRAPGLRNVTAPDYAVFVLVVGEPLSSRRYYVVRADGKHTGKVSACSREEDKTTCCFCSVTNDVPSRSFDRRDVYQQVEVQQLAPGRNGLRAVAVAGDSIPPD</sequence>
<dbReference type="Pfam" id="PF06880">
    <property type="entry name" value="DUF1262"/>
    <property type="match status" value="1"/>
</dbReference>
<reference evidence="1 2" key="1">
    <citation type="submission" date="2024-02" db="EMBL/GenBank/DDBJ databases">
        <title>High-quality chromosome-scale genome assembly of Pensacola bahiagrass (Paspalum notatum Flugge var. saurae).</title>
        <authorList>
            <person name="Vega J.M."/>
            <person name="Podio M."/>
            <person name="Orjuela J."/>
            <person name="Siena L.A."/>
            <person name="Pessino S.C."/>
            <person name="Combes M.C."/>
            <person name="Mariac C."/>
            <person name="Albertini E."/>
            <person name="Pupilli F."/>
            <person name="Ortiz J.P.A."/>
            <person name="Leblanc O."/>
        </authorList>
    </citation>
    <scope>NUCLEOTIDE SEQUENCE [LARGE SCALE GENOMIC DNA]</scope>
    <source>
        <strain evidence="1">R1</strain>
        <tissue evidence="1">Leaf</tissue>
    </source>
</reference>
<dbReference type="InterPro" id="IPR010683">
    <property type="entry name" value="DUF1262"/>
</dbReference>
<dbReference type="PANTHER" id="PTHR31050">
    <property type="entry name" value="OS08G0413200 PROTEIN"/>
    <property type="match status" value="1"/>
</dbReference>
<proteinExistence type="predicted"/>
<name>A0AAQ3SCM2_PASNO</name>
<dbReference type="PANTHER" id="PTHR31050:SF15">
    <property type="entry name" value="OS08G0413200 PROTEIN"/>
    <property type="match status" value="1"/>
</dbReference>
<keyword evidence="2" id="KW-1185">Reference proteome</keyword>
<dbReference type="Proteomes" id="UP001341281">
    <property type="component" value="Chromosome 01"/>
</dbReference>
<evidence type="ECO:0000313" key="1">
    <source>
        <dbReference type="EMBL" id="WVZ49553.1"/>
    </source>
</evidence>
<gene>
    <name evidence="1" type="ORF">U9M48_000900</name>
</gene>
<evidence type="ECO:0000313" key="2">
    <source>
        <dbReference type="Proteomes" id="UP001341281"/>
    </source>
</evidence>
<dbReference type="EMBL" id="CP144745">
    <property type="protein sequence ID" value="WVZ49553.1"/>
    <property type="molecule type" value="Genomic_DNA"/>
</dbReference>
<protein>
    <submittedName>
        <fullName evidence="1">Uncharacterized protein</fullName>
    </submittedName>
</protein>